<keyword evidence="10" id="KW-1185">Reference proteome</keyword>
<evidence type="ECO:0000256" key="4">
    <source>
        <dbReference type="ARBA" id="ARBA00022792"/>
    </source>
</evidence>
<accession>A0A6I8VTS8</accession>
<reference evidence="10" key="1">
    <citation type="submission" date="2024-06" db="UniProtKB">
        <authorList>
            <consortium name="RefSeq"/>
        </authorList>
    </citation>
    <scope>NUCLEOTIDE SEQUENCE [LARGE SCALE GENOMIC DNA]</scope>
    <source>
        <strain evidence="10">MV2-25</strain>
    </source>
</reference>
<dbReference type="GO" id="GO:0044284">
    <property type="term" value="C:mitochondrial crista junction"/>
    <property type="evidence" value="ECO:0007669"/>
    <property type="project" value="TreeGrafter"/>
</dbReference>
<keyword evidence="6 8" id="KW-0496">Mitochondrion</keyword>
<keyword evidence="4 8" id="KW-0999">Mitochondrion inner membrane</keyword>
<comment type="similarity">
    <text evidence="2 8">Belongs to the MICOS complex subunit Mic13 family.</text>
</comment>
<evidence type="ECO:0000256" key="9">
    <source>
        <dbReference type="SAM" id="MobiDB-lite"/>
    </source>
</evidence>
<evidence type="ECO:0000256" key="2">
    <source>
        <dbReference type="ARBA" id="ARBA00006771"/>
    </source>
</evidence>
<dbReference type="AlphaFoldDB" id="A0A6I8VTS8"/>
<gene>
    <name evidence="11" type="primary">LOC117183684</name>
</gene>
<dbReference type="FunCoup" id="A0A6I8VTS8">
    <property type="interactions" value="2"/>
</dbReference>
<evidence type="ECO:0000256" key="8">
    <source>
        <dbReference type="RuleBase" id="RU363009"/>
    </source>
</evidence>
<evidence type="ECO:0000313" key="10">
    <source>
        <dbReference type="Proteomes" id="UP000001819"/>
    </source>
</evidence>
<proteinExistence type="inferred from homology"/>
<dbReference type="GO" id="GO:0061617">
    <property type="term" value="C:MICOS complex"/>
    <property type="evidence" value="ECO:0007669"/>
    <property type="project" value="UniProtKB-UniRule"/>
</dbReference>
<evidence type="ECO:0000256" key="7">
    <source>
        <dbReference type="ARBA" id="ARBA00023136"/>
    </source>
</evidence>
<keyword evidence="3" id="KW-0812">Transmembrane</keyword>
<dbReference type="InParanoid" id="A0A6I8VTS8"/>
<dbReference type="Pfam" id="PF15884">
    <property type="entry name" value="QIL1"/>
    <property type="match status" value="1"/>
</dbReference>
<organism evidence="10 11">
    <name type="scientific">Drosophila pseudoobscura pseudoobscura</name>
    <name type="common">Fruit fly</name>
    <dbReference type="NCBI Taxonomy" id="46245"/>
    <lineage>
        <taxon>Eukaryota</taxon>
        <taxon>Metazoa</taxon>
        <taxon>Ecdysozoa</taxon>
        <taxon>Arthropoda</taxon>
        <taxon>Hexapoda</taxon>
        <taxon>Insecta</taxon>
        <taxon>Pterygota</taxon>
        <taxon>Neoptera</taxon>
        <taxon>Endopterygota</taxon>
        <taxon>Diptera</taxon>
        <taxon>Brachycera</taxon>
        <taxon>Muscomorpha</taxon>
        <taxon>Ephydroidea</taxon>
        <taxon>Drosophilidae</taxon>
        <taxon>Drosophila</taxon>
        <taxon>Sophophora</taxon>
    </lineage>
</organism>
<name>A0A6I8VTS8_DROPS</name>
<reference evidence="11" key="2">
    <citation type="submission" date="2025-08" db="UniProtKB">
        <authorList>
            <consortium name="RefSeq"/>
        </authorList>
    </citation>
    <scope>IDENTIFICATION</scope>
    <source>
        <strain evidence="11">MV-25-SWS-2005</strain>
        <tissue evidence="11">Whole body</tissue>
    </source>
</reference>
<evidence type="ECO:0000256" key="5">
    <source>
        <dbReference type="ARBA" id="ARBA00022989"/>
    </source>
</evidence>
<comment type="function">
    <text evidence="8">Component of the MICOS complex, a large protein complex of the mitochondrial inner membrane that plays crucial roles in the maintenance of crista junctions, inner membrane architecture, and formation of contact sites to the outer membrane.</text>
</comment>
<dbReference type="InterPro" id="IPR026769">
    <property type="entry name" value="Mic13"/>
</dbReference>
<feature type="region of interest" description="Disordered" evidence="9">
    <location>
        <begin position="212"/>
        <end position="244"/>
    </location>
</feature>
<dbReference type="RefSeq" id="XP_033234318.1">
    <property type="nucleotide sequence ID" value="XM_033378427.1"/>
</dbReference>
<dbReference type="PANTHER" id="PTHR31816:SF3">
    <property type="entry name" value="MICOS COMPLEX SUBUNIT MIC13"/>
    <property type="match status" value="1"/>
</dbReference>
<evidence type="ECO:0000256" key="6">
    <source>
        <dbReference type="ARBA" id="ARBA00023128"/>
    </source>
</evidence>
<protein>
    <recommendedName>
        <fullName evidence="8">MICOS complex subunit MIC13</fullName>
    </recommendedName>
</protein>
<dbReference type="KEGG" id="dpo:117183684"/>
<evidence type="ECO:0000256" key="1">
    <source>
        <dbReference type="ARBA" id="ARBA00004434"/>
    </source>
</evidence>
<dbReference type="GO" id="GO:0042407">
    <property type="term" value="P:cristae formation"/>
    <property type="evidence" value="ECO:0007669"/>
    <property type="project" value="TreeGrafter"/>
</dbReference>
<comment type="subunit">
    <text evidence="8">Component of the mitochondrial contact site and cristae organizing system (MICOS) complex.</text>
</comment>
<dbReference type="Proteomes" id="UP000001819">
    <property type="component" value="Chromosome 3"/>
</dbReference>
<sequence>MIIDLIVRAGVVYAVVVATKHFGVWGPSDETEELYNRTAEKIEPYAEQARRKLKICAPRPPPDGSWRFSGVHYYNQVVIAFFDVISAVPSFLQHWLEQVPGMLSFLVARIRKFYSDFMSKRSKNEVTTKKHIDERPLVQPIKPGAESKCKCGQPTDPGLVPNDGTQSSFCNDKECPKRKVPCKERFKDDFIYKPRMPKKPQCDCPKCRKRQEEGWADKKPKCPAVPSAESPPNPNQHCDPKPKKKCAICSAPHPFDTD</sequence>
<comment type="subcellular location">
    <subcellularLocation>
        <location evidence="1 8">Mitochondrion inner membrane</location>
        <topology evidence="1 8">Single-pass membrane protein</topology>
    </subcellularLocation>
</comment>
<keyword evidence="5" id="KW-1133">Transmembrane helix</keyword>
<dbReference type="PANTHER" id="PTHR31816">
    <property type="entry name" value="MICOS COMPLEX SUBUNIT MIC13"/>
    <property type="match status" value="1"/>
</dbReference>
<evidence type="ECO:0000256" key="3">
    <source>
        <dbReference type="ARBA" id="ARBA00022692"/>
    </source>
</evidence>
<evidence type="ECO:0000313" key="11">
    <source>
        <dbReference type="RefSeq" id="XP_033234318.1"/>
    </source>
</evidence>
<keyword evidence="7" id="KW-0472">Membrane</keyword>